<gene>
    <name evidence="1" type="ORF">L6452_04358</name>
</gene>
<sequence length="421" mass="45836">MVSYKSWEEGENSSEGEEEDSAIPSEWSDEGVEEEDWHVEESLFEDNLGRTENLSSKKEGGVEVDGKDCLEKDTPEPNQRSSVVEVQQEVRGGDQQSLINYASTGGIVEEVTSSHGVPWKAGHEGDSHKVGGGLDKPDGSLNIVGLKEKEDKVTYDPISELISPNLVKEVSMDQNKVNKIINPETELTKKDKSDSDRSLMAGKSKKEFENNLSKEKKENADDESRKGSASVCVEKGRGKREFGENSKNKKGEGGGLGRGKMNFHMIKQMARASVQKNGKAASKASDRAKLVRTKKMSRSGGEGDSQNSISNGVQSSEFSESLEEFGAKLGVSWEAVKKGGGRVKVYDVVWGFNAATLSSGKYVGVFGVQVLRVSRGGSDSGKNDFDVAGRSVLFLLSWPCVDSLRLLILTGYCWLCWANAL</sequence>
<reference evidence="2" key="1">
    <citation type="journal article" date="2022" name="Mol. Ecol. Resour.">
        <title>The genomes of chicory, endive, great burdock and yacon provide insights into Asteraceae palaeo-polyploidization history and plant inulin production.</title>
        <authorList>
            <person name="Fan W."/>
            <person name="Wang S."/>
            <person name="Wang H."/>
            <person name="Wang A."/>
            <person name="Jiang F."/>
            <person name="Liu H."/>
            <person name="Zhao H."/>
            <person name="Xu D."/>
            <person name="Zhang Y."/>
        </authorList>
    </citation>
    <scope>NUCLEOTIDE SEQUENCE [LARGE SCALE GENOMIC DNA]</scope>
    <source>
        <strain evidence="2">cv. Niubang</strain>
    </source>
</reference>
<name>A0ACB9FQR9_ARCLA</name>
<dbReference type="EMBL" id="CM042047">
    <property type="protein sequence ID" value="KAI3773155.1"/>
    <property type="molecule type" value="Genomic_DNA"/>
</dbReference>
<dbReference type="Proteomes" id="UP001055879">
    <property type="component" value="Linkage Group LG01"/>
</dbReference>
<organism evidence="1 2">
    <name type="scientific">Arctium lappa</name>
    <name type="common">Greater burdock</name>
    <name type="synonym">Lappa major</name>
    <dbReference type="NCBI Taxonomy" id="4217"/>
    <lineage>
        <taxon>Eukaryota</taxon>
        <taxon>Viridiplantae</taxon>
        <taxon>Streptophyta</taxon>
        <taxon>Embryophyta</taxon>
        <taxon>Tracheophyta</taxon>
        <taxon>Spermatophyta</taxon>
        <taxon>Magnoliopsida</taxon>
        <taxon>eudicotyledons</taxon>
        <taxon>Gunneridae</taxon>
        <taxon>Pentapetalae</taxon>
        <taxon>asterids</taxon>
        <taxon>campanulids</taxon>
        <taxon>Asterales</taxon>
        <taxon>Asteraceae</taxon>
        <taxon>Carduoideae</taxon>
        <taxon>Cardueae</taxon>
        <taxon>Arctiinae</taxon>
        <taxon>Arctium</taxon>
    </lineage>
</organism>
<proteinExistence type="predicted"/>
<keyword evidence="2" id="KW-1185">Reference proteome</keyword>
<evidence type="ECO:0000313" key="2">
    <source>
        <dbReference type="Proteomes" id="UP001055879"/>
    </source>
</evidence>
<evidence type="ECO:0000313" key="1">
    <source>
        <dbReference type="EMBL" id="KAI3773155.1"/>
    </source>
</evidence>
<accession>A0ACB9FQR9</accession>
<protein>
    <submittedName>
        <fullName evidence="1">Uncharacterized protein</fullName>
    </submittedName>
</protein>
<reference evidence="1 2" key="2">
    <citation type="journal article" date="2022" name="Mol. Ecol. Resour.">
        <title>The genomes of chicory, endive, great burdock and yacon provide insights into Asteraceae paleo-polyploidization history and plant inulin production.</title>
        <authorList>
            <person name="Fan W."/>
            <person name="Wang S."/>
            <person name="Wang H."/>
            <person name="Wang A."/>
            <person name="Jiang F."/>
            <person name="Liu H."/>
            <person name="Zhao H."/>
            <person name="Xu D."/>
            <person name="Zhang Y."/>
        </authorList>
    </citation>
    <scope>NUCLEOTIDE SEQUENCE [LARGE SCALE GENOMIC DNA]</scope>
    <source>
        <strain evidence="2">cv. Niubang</strain>
    </source>
</reference>
<comment type="caution">
    <text evidence="1">The sequence shown here is derived from an EMBL/GenBank/DDBJ whole genome shotgun (WGS) entry which is preliminary data.</text>
</comment>